<dbReference type="NCBIfam" id="TIGR00002">
    <property type="entry name" value="S16"/>
    <property type="match status" value="1"/>
</dbReference>
<dbReference type="Gene3D" id="3.30.1320.10">
    <property type="match status" value="1"/>
</dbReference>
<comment type="similarity">
    <text evidence="1">Belongs to the bacterial ribosomal protein bS16 family.</text>
</comment>
<comment type="caution">
    <text evidence="4">The sequence shown here is derived from an EMBL/GenBank/DDBJ whole genome shotgun (WGS) entry which is preliminary data.</text>
</comment>
<dbReference type="OrthoDB" id="407221at2759"/>
<dbReference type="GO" id="GO:0032543">
    <property type="term" value="P:mitochondrial translation"/>
    <property type="evidence" value="ECO:0007669"/>
    <property type="project" value="TreeGrafter"/>
</dbReference>
<dbReference type="InterPro" id="IPR000307">
    <property type="entry name" value="Ribosomal_bS16"/>
</dbReference>
<evidence type="ECO:0000256" key="1">
    <source>
        <dbReference type="ARBA" id="ARBA00006668"/>
    </source>
</evidence>
<evidence type="ECO:0000313" key="4">
    <source>
        <dbReference type="EMBL" id="KAF0852270.1"/>
    </source>
</evidence>
<evidence type="ECO:0000313" key="5">
    <source>
        <dbReference type="Proteomes" id="UP000799049"/>
    </source>
</evidence>
<name>A0A8K0F2H4_ANDGO</name>
<proteinExistence type="inferred from homology"/>
<dbReference type="Proteomes" id="UP000799049">
    <property type="component" value="Unassembled WGS sequence"/>
</dbReference>
<dbReference type="PANTHER" id="PTHR12919">
    <property type="entry name" value="30S RIBOSOMAL PROTEIN S16"/>
    <property type="match status" value="1"/>
</dbReference>
<accession>A0A8K0F2H4</accession>
<evidence type="ECO:0000256" key="3">
    <source>
        <dbReference type="ARBA" id="ARBA00023274"/>
    </source>
</evidence>
<dbReference type="PANTHER" id="PTHR12919:SF20">
    <property type="entry name" value="SMALL RIBOSOMAL SUBUNIT PROTEIN BS16M"/>
    <property type="match status" value="1"/>
</dbReference>
<sequence>MVVRLRLARIGRHDLPFYRIVAADARAPRDGKFLEQLGSFNPMPLPTPAAIVSASAATEKTKEVSLNVSRIKYWLSVGAQPSDTVAKLLALANLIPKPPQRHTLPGATKSKAKE</sequence>
<dbReference type="GO" id="GO:0015935">
    <property type="term" value="C:small ribosomal subunit"/>
    <property type="evidence" value="ECO:0007669"/>
    <property type="project" value="TreeGrafter"/>
</dbReference>
<reference evidence="4" key="1">
    <citation type="submission" date="2019-09" db="EMBL/GenBank/DDBJ databases">
        <title>The Mitochondrial Proteome of the Jakobid, Andalucia godoyi, a Protist With the Most Gene-Rich and Bacteria-Like Mitochondrial Genome.</title>
        <authorList>
            <person name="Gray M.W."/>
            <person name="Burger G."/>
            <person name="Derelle R."/>
            <person name="Klimes V."/>
            <person name="Leger M."/>
            <person name="Sarrasin M."/>
            <person name="Vlcek C."/>
            <person name="Roger A.J."/>
            <person name="Elias M."/>
            <person name="Lang B.F."/>
        </authorList>
    </citation>
    <scope>NUCLEOTIDE SEQUENCE</scope>
    <source>
        <strain evidence="4">And28</strain>
    </source>
</reference>
<dbReference type="HAMAP" id="MF_00385">
    <property type="entry name" value="Ribosomal_bS16"/>
    <property type="match status" value="1"/>
</dbReference>
<dbReference type="AlphaFoldDB" id="A0A8K0F2H4"/>
<dbReference type="EMBL" id="VRVR01000049">
    <property type="protein sequence ID" value="KAF0852270.1"/>
    <property type="molecule type" value="Genomic_DNA"/>
</dbReference>
<keyword evidence="5" id="KW-1185">Reference proteome</keyword>
<evidence type="ECO:0000256" key="2">
    <source>
        <dbReference type="ARBA" id="ARBA00022980"/>
    </source>
</evidence>
<dbReference type="PROSITE" id="PS00732">
    <property type="entry name" value="RIBOSOMAL_S16"/>
    <property type="match status" value="1"/>
</dbReference>
<dbReference type="InterPro" id="IPR023803">
    <property type="entry name" value="Ribosomal_bS16_dom_sf"/>
</dbReference>
<keyword evidence="3" id="KW-0687">Ribonucleoprotein</keyword>
<dbReference type="Pfam" id="PF00886">
    <property type="entry name" value="Ribosomal_S16"/>
    <property type="match status" value="1"/>
</dbReference>
<keyword evidence="2 4" id="KW-0689">Ribosomal protein</keyword>
<dbReference type="InterPro" id="IPR020592">
    <property type="entry name" value="Ribosomal_bS16_CS"/>
</dbReference>
<dbReference type="GO" id="GO:0003735">
    <property type="term" value="F:structural constituent of ribosome"/>
    <property type="evidence" value="ECO:0007669"/>
    <property type="project" value="InterPro"/>
</dbReference>
<organism evidence="4 5">
    <name type="scientific">Andalucia godoyi</name>
    <name type="common">Flagellate</name>
    <dbReference type="NCBI Taxonomy" id="505711"/>
    <lineage>
        <taxon>Eukaryota</taxon>
        <taxon>Discoba</taxon>
        <taxon>Jakobida</taxon>
        <taxon>Andalucina</taxon>
        <taxon>Andaluciidae</taxon>
        <taxon>Andalucia</taxon>
    </lineage>
</organism>
<dbReference type="SUPFAM" id="SSF54565">
    <property type="entry name" value="Ribosomal protein S16"/>
    <property type="match status" value="1"/>
</dbReference>
<protein>
    <submittedName>
        <fullName evidence="4">Mitochondrial ribosomal protein S16 (BS16m)</fullName>
    </submittedName>
</protein>
<dbReference type="GO" id="GO:0005739">
    <property type="term" value="C:mitochondrion"/>
    <property type="evidence" value="ECO:0007669"/>
    <property type="project" value="GOC"/>
</dbReference>
<gene>
    <name evidence="4" type="ORF">ANDGO_00845</name>
</gene>